<dbReference type="AlphaFoldDB" id="T1HY07"/>
<sequence>MADKELDENDLVDMVNARNIRDSDPDEEESDPVAFTAKVIREGLELGQKLGNHFERALLFQRNINKCLTQYEELYEDLTKNQTQLLITDFITKVQRSEIASYSSNNESELHQILSSDESDIIVNRKKKRRVYEKRQTPPSGTIGSLLSRLPKNGKPFIASNASQDLMPNLSGLFGMYRVNLHLDFVGNKRPWKRYMLLVRTVLTVLNEFVPKFRNQSKFIGL</sequence>
<protein>
    <submittedName>
        <fullName evidence="1">Uncharacterized protein</fullName>
    </submittedName>
</protein>
<dbReference type="Proteomes" id="UP000015103">
    <property type="component" value="Unassembled WGS sequence"/>
</dbReference>
<dbReference type="InParanoid" id="T1HY07"/>
<keyword evidence="2" id="KW-1185">Reference proteome</keyword>
<dbReference type="HOGENOM" id="CLU_1246723_0_0_1"/>
<dbReference type="VEuPathDB" id="VectorBase:RPRC008927"/>
<organism evidence="1 2">
    <name type="scientific">Rhodnius prolixus</name>
    <name type="common">Triatomid bug</name>
    <dbReference type="NCBI Taxonomy" id="13249"/>
    <lineage>
        <taxon>Eukaryota</taxon>
        <taxon>Metazoa</taxon>
        <taxon>Ecdysozoa</taxon>
        <taxon>Arthropoda</taxon>
        <taxon>Hexapoda</taxon>
        <taxon>Insecta</taxon>
        <taxon>Pterygota</taxon>
        <taxon>Neoptera</taxon>
        <taxon>Paraneoptera</taxon>
        <taxon>Hemiptera</taxon>
        <taxon>Heteroptera</taxon>
        <taxon>Panheteroptera</taxon>
        <taxon>Cimicomorpha</taxon>
        <taxon>Reduviidae</taxon>
        <taxon>Triatominae</taxon>
        <taxon>Rhodnius</taxon>
    </lineage>
</organism>
<dbReference type="EnsemblMetazoa" id="RPRC008927-RA">
    <property type="protein sequence ID" value="RPRC008927-PA"/>
    <property type="gene ID" value="RPRC008927"/>
</dbReference>
<accession>T1HY07</accession>
<evidence type="ECO:0000313" key="2">
    <source>
        <dbReference type="Proteomes" id="UP000015103"/>
    </source>
</evidence>
<reference evidence="1" key="1">
    <citation type="submission" date="2015-05" db="UniProtKB">
        <authorList>
            <consortium name="EnsemblMetazoa"/>
        </authorList>
    </citation>
    <scope>IDENTIFICATION</scope>
</reference>
<proteinExistence type="predicted"/>
<dbReference type="EMBL" id="ACPB03013461">
    <property type="status" value="NOT_ANNOTATED_CDS"/>
    <property type="molecule type" value="Genomic_DNA"/>
</dbReference>
<evidence type="ECO:0000313" key="1">
    <source>
        <dbReference type="EnsemblMetazoa" id="RPRC008927-PA"/>
    </source>
</evidence>
<dbReference type="EMBL" id="ACPB03013460">
    <property type="status" value="NOT_ANNOTATED_CDS"/>
    <property type="molecule type" value="Genomic_DNA"/>
</dbReference>
<name>T1HY07_RHOPR</name>